<keyword evidence="2" id="KW-1185">Reference proteome</keyword>
<accession>A0AAE9YVD2</accession>
<dbReference type="Proteomes" id="UP000032568">
    <property type="component" value="Chromosome"/>
</dbReference>
<name>A0AAE9YVD2_9GAMM</name>
<dbReference type="AlphaFoldDB" id="A0AAE9YVD2"/>
<reference evidence="1 2" key="2">
    <citation type="journal article" date="2022" name="Mar. Drugs">
        <title>Bioassay-Guided Fractionation Leads to the Detection of Cholic Acid Generated by the Rare Thalassomonas sp.</title>
        <authorList>
            <person name="Pheiffer F."/>
            <person name="Schneider Y.K."/>
            <person name="Hansen E.H."/>
            <person name="Andersen J.H."/>
            <person name="Isaksson J."/>
            <person name="Busche T."/>
            <person name="R C."/>
            <person name="Kalinowski J."/>
            <person name="Zyl L.V."/>
            <person name="Trindade M."/>
        </authorList>
    </citation>
    <scope>NUCLEOTIDE SEQUENCE [LARGE SCALE GENOMIC DNA]</scope>
    <source>
        <strain evidence="1 2">A5K-106</strain>
    </source>
</reference>
<sequence length="552" mass="62539">MLTSWSFVAPAADHNDPNAVNSIFSNIPVSSADLYGMFGYPSDDKSDGEKVVLALTFAPLPKTGIFDRDMLYKIKVNAEPRHSIKLEEHSLKGIASYVDGLKDKYLRLKAAEIRVTFSTDNRAKVDFLGFPEGDFSKVIDTNKTLDITTPAGHKIKTFLGGRDDPFFNDLPGFFRSINYGPQYYRIPDTDPMDHRELPIPKTLLEIEDNTLFNFDPEHPDHGVTTKFYLPEDAKITLDAKRYKTDAQGNYRLVYSGRDAQKGRNINGLVFEVPLDFITQKPQSDRIVRIWGESWVSKASSKIAHYAPSFWQNLWLGIASFFGNDPTAQEFNDNDANYNRVDTVGVPFLDAGLSERYDDRNIGANNLKLSLHFVKRFGHLGWGFGPSVTALGIDTCFDHDNSKVSVYKTYKLATKAFPRAKKCFFQELNMPDDSWNNSGKDIPLRRTFELFIPNLTSIDMDTTGTWPFGRRFEDQVATRFLSTFLDMKSGCGGQKCNVETLGDLSLWDKAPVMPKNPPNPLFNDAPFSNSFPYMPPPWPGGDIQEEEYEYRNR</sequence>
<gene>
    <name evidence="1" type="ORF">SG35_019460</name>
</gene>
<evidence type="ECO:0000313" key="1">
    <source>
        <dbReference type="EMBL" id="WDE01946.1"/>
    </source>
</evidence>
<proteinExistence type="predicted"/>
<dbReference type="EMBL" id="CP059735">
    <property type="protein sequence ID" value="WDE01946.1"/>
    <property type="molecule type" value="Genomic_DNA"/>
</dbReference>
<protein>
    <submittedName>
        <fullName evidence="1">Uncharacterized protein</fullName>
    </submittedName>
</protein>
<dbReference type="KEGG" id="tact:SG35_019460"/>
<evidence type="ECO:0000313" key="2">
    <source>
        <dbReference type="Proteomes" id="UP000032568"/>
    </source>
</evidence>
<reference evidence="1 2" key="1">
    <citation type="journal article" date="2015" name="Genome Announc.">
        <title>Draft Genome Sequences of Marine Isolates of Thalassomonas viridans and Thalassomonas actiniarum.</title>
        <authorList>
            <person name="Olonade I."/>
            <person name="van Zyl L.J."/>
            <person name="Trindade M."/>
        </authorList>
    </citation>
    <scope>NUCLEOTIDE SEQUENCE [LARGE SCALE GENOMIC DNA]</scope>
    <source>
        <strain evidence="1 2">A5K-106</strain>
    </source>
</reference>
<organism evidence="1 2">
    <name type="scientific">Thalassomonas actiniarum</name>
    <dbReference type="NCBI Taxonomy" id="485447"/>
    <lineage>
        <taxon>Bacteria</taxon>
        <taxon>Pseudomonadati</taxon>
        <taxon>Pseudomonadota</taxon>
        <taxon>Gammaproteobacteria</taxon>
        <taxon>Alteromonadales</taxon>
        <taxon>Colwelliaceae</taxon>
        <taxon>Thalassomonas</taxon>
    </lineage>
</organism>